<dbReference type="EMBL" id="JAQQXS010000002">
    <property type="protein sequence ID" value="MDC8784031.1"/>
    <property type="molecule type" value="Genomic_DNA"/>
</dbReference>
<accession>A0ABT5KM96</accession>
<evidence type="ECO:0000313" key="2">
    <source>
        <dbReference type="Proteomes" id="UP001219862"/>
    </source>
</evidence>
<sequence>MLTGQRKSAYLVGGDAAVADEVVQVLQRGAHFAAAGTALGLARGARAGRAGGEEKQVGRAEGAAQFAAQRYVFFTLPVREITPSPPHRQSAGARSR</sequence>
<name>A0ABT5KM96_9BURK</name>
<organism evidence="1 2">
    <name type="scientific">Roseateles koreensis</name>
    <dbReference type="NCBI Taxonomy" id="2987526"/>
    <lineage>
        <taxon>Bacteria</taxon>
        <taxon>Pseudomonadati</taxon>
        <taxon>Pseudomonadota</taxon>
        <taxon>Betaproteobacteria</taxon>
        <taxon>Burkholderiales</taxon>
        <taxon>Sphaerotilaceae</taxon>
        <taxon>Roseateles</taxon>
    </lineage>
</organism>
<reference evidence="1 2" key="1">
    <citation type="submission" date="2022-10" db="EMBL/GenBank/DDBJ databases">
        <title>paucibacter sp. hw8 Genome sequencing.</title>
        <authorList>
            <person name="Park S."/>
        </authorList>
    </citation>
    <scope>NUCLEOTIDE SEQUENCE [LARGE SCALE GENOMIC DNA]</scope>
    <source>
        <strain evidence="2">hw8</strain>
    </source>
</reference>
<protein>
    <submittedName>
        <fullName evidence="1">Uncharacterized protein</fullName>
    </submittedName>
</protein>
<comment type="caution">
    <text evidence="1">The sequence shown here is derived from an EMBL/GenBank/DDBJ whole genome shotgun (WGS) entry which is preliminary data.</text>
</comment>
<evidence type="ECO:0000313" key="1">
    <source>
        <dbReference type="EMBL" id="MDC8784031.1"/>
    </source>
</evidence>
<dbReference type="Proteomes" id="UP001219862">
    <property type="component" value="Unassembled WGS sequence"/>
</dbReference>
<keyword evidence="2" id="KW-1185">Reference proteome</keyword>
<dbReference type="RefSeq" id="WP_273595151.1">
    <property type="nucleotide sequence ID" value="NZ_JAQQXS010000002.1"/>
</dbReference>
<proteinExistence type="predicted"/>
<gene>
    <name evidence="1" type="ORF">PRZ01_02360</name>
</gene>